<name>A0A3A8PWQ2_9BACT</name>
<evidence type="ECO:0000313" key="2">
    <source>
        <dbReference type="Proteomes" id="UP000282656"/>
    </source>
</evidence>
<proteinExistence type="predicted"/>
<gene>
    <name evidence="1" type="ORF">D7X96_37325</name>
</gene>
<dbReference type="Proteomes" id="UP000282656">
    <property type="component" value="Unassembled WGS sequence"/>
</dbReference>
<dbReference type="SUPFAM" id="SSF50370">
    <property type="entry name" value="Ricin B-like lectins"/>
    <property type="match status" value="1"/>
</dbReference>
<dbReference type="Gene3D" id="2.80.10.50">
    <property type="match status" value="1"/>
</dbReference>
<dbReference type="AlphaFoldDB" id="A0A3A8PWQ2"/>
<dbReference type="InterPro" id="IPR035992">
    <property type="entry name" value="Ricin_B-like_lectins"/>
</dbReference>
<sequence length="158" mass="17216">MSAALDARCYYQLTNLWRGEGMALDVFSDGKANVPMLARAGYASGQRWKLTPEANGYYRLTTQWLGTSLSLASTAGNRTLLVESADVPEQRWKLNPEPNGIYRLTTQAQGDALSLDLVNDNKANNIPALDKTGCNDSGQLWKVTPIGPALEPEVTESP</sequence>
<protein>
    <submittedName>
        <fullName evidence="1">Carbohydrate-binding module family 13 protein</fullName>
    </submittedName>
</protein>
<dbReference type="CDD" id="cd00161">
    <property type="entry name" value="beta-trefoil_Ricin-like"/>
    <property type="match status" value="1"/>
</dbReference>
<keyword evidence="2" id="KW-1185">Reference proteome</keyword>
<accession>A0A3A8PWQ2</accession>
<evidence type="ECO:0000313" key="1">
    <source>
        <dbReference type="EMBL" id="RKH58165.1"/>
    </source>
</evidence>
<dbReference type="EMBL" id="RAWM01000199">
    <property type="protein sequence ID" value="RKH58165.1"/>
    <property type="molecule type" value="Genomic_DNA"/>
</dbReference>
<comment type="caution">
    <text evidence="1">The sequence shown here is derived from an EMBL/GenBank/DDBJ whole genome shotgun (WGS) entry which is preliminary data.</text>
</comment>
<organism evidence="1 2">
    <name type="scientific">Corallococcus interemptor</name>
    <dbReference type="NCBI Taxonomy" id="2316720"/>
    <lineage>
        <taxon>Bacteria</taxon>
        <taxon>Pseudomonadati</taxon>
        <taxon>Myxococcota</taxon>
        <taxon>Myxococcia</taxon>
        <taxon>Myxococcales</taxon>
        <taxon>Cystobacterineae</taxon>
        <taxon>Myxococcaceae</taxon>
        <taxon>Corallococcus</taxon>
    </lineage>
</organism>
<dbReference type="PROSITE" id="PS50231">
    <property type="entry name" value="RICIN_B_LECTIN"/>
    <property type="match status" value="1"/>
</dbReference>
<reference evidence="2" key="1">
    <citation type="submission" date="2018-09" db="EMBL/GenBank/DDBJ databases">
        <authorList>
            <person name="Livingstone P.G."/>
            <person name="Whitworth D.E."/>
        </authorList>
    </citation>
    <scope>NUCLEOTIDE SEQUENCE [LARGE SCALE GENOMIC DNA]</scope>
    <source>
        <strain evidence="2">AB047A</strain>
    </source>
</reference>